<protein>
    <submittedName>
        <fullName evidence="3">Universal stress protein</fullName>
    </submittedName>
</protein>
<dbReference type="PRINTS" id="PR01438">
    <property type="entry name" value="UNVRSLSTRESS"/>
</dbReference>
<dbReference type="PANTHER" id="PTHR46268:SF6">
    <property type="entry name" value="UNIVERSAL STRESS PROTEIN UP12"/>
    <property type="match status" value="1"/>
</dbReference>
<dbReference type="CDD" id="cd00293">
    <property type="entry name" value="USP-like"/>
    <property type="match status" value="1"/>
</dbReference>
<evidence type="ECO:0000313" key="3">
    <source>
        <dbReference type="EMBL" id="MBZ2166721.1"/>
    </source>
</evidence>
<proteinExistence type="inferred from homology"/>
<keyword evidence="4" id="KW-1185">Reference proteome</keyword>
<evidence type="ECO:0000313" key="4">
    <source>
        <dbReference type="Proteomes" id="UP000825933"/>
    </source>
</evidence>
<comment type="caution">
    <text evidence="3">The sequence shown here is derived from an EMBL/GenBank/DDBJ whole genome shotgun (WGS) entry which is preliminary data.</text>
</comment>
<feature type="domain" description="UspA" evidence="2">
    <location>
        <begin position="1"/>
        <end position="148"/>
    </location>
</feature>
<dbReference type="InterPro" id="IPR006016">
    <property type="entry name" value="UspA"/>
</dbReference>
<dbReference type="InterPro" id="IPR014729">
    <property type="entry name" value="Rossmann-like_a/b/a_fold"/>
</dbReference>
<reference evidence="4" key="1">
    <citation type="journal article" date="2022" name="Microbiol. Resour. Announc.">
        <title>Draft Genome Sequence of a Methanogenic Archaeon from West Spitsbergen Permafrost.</title>
        <authorList>
            <person name="Trubitsyn V."/>
            <person name="Rivkina E."/>
            <person name="Shcherbakova V."/>
        </authorList>
    </citation>
    <scope>NUCLEOTIDE SEQUENCE [LARGE SCALE GENOMIC DNA]</scope>
    <source>
        <strain evidence="4">VT</strain>
    </source>
</reference>
<dbReference type="AlphaFoldDB" id="A0A8T5V4A9"/>
<dbReference type="PANTHER" id="PTHR46268">
    <property type="entry name" value="STRESS RESPONSE PROTEIN NHAX"/>
    <property type="match status" value="1"/>
</dbReference>
<sequence length="148" mass="16656">MYKKILLPTDGSENSKRAGEHAIWIADKSGADIIVLNVVEFYYPQISALPNYREGLYDDIMREGETAVESFRKELELNQCNGICKTVKLTTKIKEGKAHLEILESIDEYDVDLVVMGASGRHGLDRFMLGSVTERVIREAKCPVLVVH</sequence>
<evidence type="ECO:0000256" key="1">
    <source>
        <dbReference type="ARBA" id="ARBA00008791"/>
    </source>
</evidence>
<dbReference type="Gene3D" id="3.40.50.620">
    <property type="entry name" value="HUPs"/>
    <property type="match status" value="1"/>
</dbReference>
<gene>
    <name evidence="3" type="ORF">K8N75_11810</name>
</gene>
<dbReference type="Proteomes" id="UP000825933">
    <property type="component" value="Unassembled WGS sequence"/>
</dbReference>
<dbReference type="SUPFAM" id="SSF52402">
    <property type="entry name" value="Adenine nucleotide alpha hydrolases-like"/>
    <property type="match status" value="1"/>
</dbReference>
<accession>A0A8T5V4A9</accession>
<dbReference type="InterPro" id="IPR006015">
    <property type="entry name" value="Universal_stress_UspA"/>
</dbReference>
<evidence type="ECO:0000259" key="2">
    <source>
        <dbReference type="Pfam" id="PF00582"/>
    </source>
</evidence>
<dbReference type="EMBL" id="JAIOUQ010000014">
    <property type="protein sequence ID" value="MBZ2166721.1"/>
    <property type="molecule type" value="Genomic_DNA"/>
</dbReference>
<organism evidence="3 4">
    <name type="scientific">Methanobacterium spitsbergense</name>
    <dbReference type="NCBI Taxonomy" id="2874285"/>
    <lineage>
        <taxon>Archaea</taxon>
        <taxon>Methanobacteriati</taxon>
        <taxon>Methanobacteriota</taxon>
        <taxon>Methanomada group</taxon>
        <taxon>Methanobacteria</taxon>
        <taxon>Methanobacteriales</taxon>
        <taxon>Methanobacteriaceae</taxon>
        <taxon>Methanobacterium</taxon>
    </lineage>
</organism>
<dbReference type="RefSeq" id="WP_223792263.1">
    <property type="nucleotide sequence ID" value="NZ_JAIOUQ010000014.1"/>
</dbReference>
<comment type="similarity">
    <text evidence="1">Belongs to the universal stress protein A family.</text>
</comment>
<dbReference type="Pfam" id="PF00582">
    <property type="entry name" value="Usp"/>
    <property type="match status" value="1"/>
</dbReference>
<name>A0A8T5V4A9_9EURY</name>